<proteinExistence type="predicted"/>
<name>A0ABT6MM28_9GAMM</name>
<sequence length="224" mass="24481">MRRALSRHAILPVLLGAALAMPATFAHERPAAGIGAEIRADMDEARREVRLELAAARAELETGNLELGQDLRLGKRGRGDDRADPLPKAEITPAGDLLLAGRPVAVDAAQRRELLAYRGQVIEVAIAGIELGERSANAALDAVDQGLFRLMFSAMTGSLERRMEKTIRETVEPGVRQICLSLPALYEAQQRLAGTVPEFRPYATMQADEIDDCLDEVTREFAQR</sequence>
<evidence type="ECO:0000256" key="1">
    <source>
        <dbReference type="SAM" id="SignalP"/>
    </source>
</evidence>
<dbReference type="EMBL" id="JARYGX010000003">
    <property type="protein sequence ID" value="MDH7451650.1"/>
    <property type="molecule type" value="Genomic_DNA"/>
</dbReference>
<evidence type="ECO:0000313" key="3">
    <source>
        <dbReference type="Proteomes" id="UP001160550"/>
    </source>
</evidence>
<keyword evidence="3" id="KW-1185">Reference proteome</keyword>
<organism evidence="2 3">
    <name type="scientific">Luteimonas composti</name>
    <dbReference type="NCBI Taxonomy" id="398257"/>
    <lineage>
        <taxon>Bacteria</taxon>
        <taxon>Pseudomonadati</taxon>
        <taxon>Pseudomonadota</taxon>
        <taxon>Gammaproteobacteria</taxon>
        <taxon>Lysobacterales</taxon>
        <taxon>Lysobacteraceae</taxon>
        <taxon>Luteimonas</taxon>
    </lineage>
</organism>
<comment type="caution">
    <text evidence="2">The sequence shown here is derived from an EMBL/GenBank/DDBJ whole genome shotgun (WGS) entry which is preliminary data.</text>
</comment>
<feature type="chain" id="PRO_5047334495" description="DUF2884 family protein" evidence="1">
    <location>
        <begin position="27"/>
        <end position="224"/>
    </location>
</feature>
<evidence type="ECO:0008006" key="4">
    <source>
        <dbReference type="Google" id="ProtNLM"/>
    </source>
</evidence>
<reference evidence="2" key="2">
    <citation type="submission" date="2023-04" db="EMBL/GenBank/DDBJ databases">
        <authorList>
            <person name="Sun J.-Q."/>
        </authorList>
    </citation>
    <scope>NUCLEOTIDE SEQUENCE</scope>
    <source>
        <strain evidence="2">CC-YY355</strain>
    </source>
</reference>
<evidence type="ECO:0000313" key="2">
    <source>
        <dbReference type="EMBL" id="MDH7451650.1"/>
    </source>
</evidence>
<gene>
    <name evidence="2" type="ORF">QF205_00960</name>
</gene>
<protein>
    <recommendedName>
        <fullName evidence="4">DUF2884 family protein</fullName>
    </recommendedName>
</protein>
<feature type="signal peptide" evidence="1">
    <location>
        <begin position="1"/>
        <end position="26"/>
    </location>
</feature>
<keyword evidence="1" id="KW-0732">Signal</keyword>
<dbReference type="Proteomes" id="UP001160550">
    <property type="component" value="Unassembled WGS sequence"/>
</dbReference>
<reference evidence="2" key="1">
    <citation type="journal article" date="2007" name="Int. J. Syst. Evol. Microbiol.">
        <title>Luteimonas composti sp. nov., a moderately thermophilic bacterium isolated from food waste.</title>
        <authorList>
            <person name="Young C.C."/>
            <person name="Kampfer P."/>
            <person name="Chen W.M."/>
            <person name="Yen W.S."/>
            <person name="Arun A.B."/>
            <person name="Lai W.A."/>
            <person name="Shen F.T."/>
            <person name="Rekha P.D."/>
            <person name="Lin K.Y."/>
            <person name="Chou J.H."/>
        </authorList>
    </citation>
    <scope>NUCLEOTIDE SEQUENCE</scope>
    <source>
        <strain evidence="2">CC-YY355</strain>
    </source>
</reference>
<dbReference type="RefSeq" id="WP_280940852.1">
    <property type="nucleotide sequence ID" value="NZ_JARYGX010000003.1"/>
</dbReference>
<accession>A0ABT6MM28</accession>